<dbReference type="PANTHER" id="PTHR21646">
    <property type="entry name" value="UBIQUITIN CARBOXYL-TERMINAL HYDROLASE"/>
    <property type="match status" value="1"/>
</dbReference>
<dbReference type="InterPro" id="IPR038765">
    <property type="entry name" value="Papain-like_cys_pep_sf"/>
</dbReference>
<gene>
    <name evidence="11" type="ORF">OIDMADRAFT_174375</name>
</gene>
<dbReference type="InterPro" id="IPR028889">
    <property type="entry name" value="USP"/>
</dbReference>
<evidence type="ECO:0000313" key="12">
    <source>
        <dbReference type="Proteomes" id="UP000054321"/>
    </source>
</evidence>
<evidence type="ECO:0000259" key="10">
    <source>
        <dbReference type="PROSITE" id="PS51283"/>
    </source>
</evidence>
<dbReference type="Pfam" id="PF00443">
    <property type="entry name" value="UCH"/>
    <property type="match status" value="1"/>
</dbReference>
<dbReference type="Pfam" id="PF06337">
    <property type="entry name" value="DUSP"/>
    <property type="match status" value="1"/>
</dbReference>
<dbReference type="PROSITE" id="PS00973">
    <property type="entry name" value="USP_2"/>
    <property type="match status" value="1"/>
</dbReference>
<feature type="compositionally biased region" description="Acidic residues" evidence="8">
    <location>
        <begin position="1669"/>
        <end position="1689"/>
    </location>
</feature>
<dbReference type="SUPFAM" id="SSF143791">
    <property type="entry name" value="DUSP-like"/>
    <property type="match status" value="1"/>
</dbReference>
<evidence type="ECO:0000256" key="3">
    <source>
        <dbReference type="ARBA" id="ARBA00012759"/>
    </source>
</evidence>
<feature type="region of interest" description="Disordered" evidence="8">
    <location>
        <begin position="557"/>
        <end position="591"/>
    </location>
</feature>
<feature type="region of interest" description="Disordered" evidence="8">
    <location>
        <begin position="1083"/>
        <end position="1201"/>
    </location>
</feature>
<feature type="compositionally biased region" description="Polar residues" evidence="8">
    <location>
        <begin position="1179"/>
        <end position="1189"/>
    </location>
</feature>
<dbReference type="PROSITE" id="PS00972">
    <property type="entry name" value="USP_1"/>
    <property type="match status" value="1"/>
</dbReference>
<feature type="compositionally biased region" description="Polar residues" evidence="8">
    <location>
        <begin position="1024"/>
        <end position="1033"/>
    </location>
</feature>
<protein>
    <recommendedName>
        <fullName evidence="3">ubiquitinyl hydrolase 1</fullName>
        <ecNumber evidence="3">3.4.19.12</ecNumber>
    </recommendedName>
</protein>
<sequence>MRPFTLRGLRIMNDAKSKLSPQHIEGQPLANSHDIPLNSVEGRDSLSPTELPRFDLPTNDDAHSDSALPPHIPPHIHASASFGAQDCISSAASSPSAAYAGLSIDGGESQNQSFEYRRSSLAPNDTDARAQSPRLPCHRAIMGGAEDIPQRSSSPLKRRASNLDAEEKDDVEMINVSDPSEAMEASTRPPRARRAQSVDMLKEEAEGDECQDEPSSAETGMFAQRDLHSGVTKLTGPLEIPPIDVQIKTVTTLCQAADQHQLAEGDRTYLVSKAWLSRVIARGSEALANSKVAPEGDIGPVDNSDIINRHIIDADGKTFVELKHGLGTESFDLFPQEAWDLVMAWYGLKGGQCPIDRYAHNTNSDRTGIPNIIYEYHPPIFTIHRLWSDIAPLLSQAIKEQDPPAPVFVVSRSVPYVDFLRRIKTKAGVEMNRKVRVWRVPRTQPAAEPVVQVTNLTTPPSSRPSSPAPAGSAAPTLEPQDSWTRLLLEVTTFAALKKGEQREVVDSPDQTGNPKYNGHSDLAFTGLGETQTLVLDEQVERDSYILNYTSKGKALVPNRNPIGSASYPNSQVNSRRSSPAPGYNLRGRSQRSGRALGTVGLSNLGNTCYMNSALQCVRSVEELTKYFLTGSATEELNVDNPLGNNGDVAMVYDSLLKEIYKEPVPASVTPRQFKNTIGRYAPSFSGYGQQDSQEFLGFLLDGLQEDLSRVKKKPYIEKPDSTDEMVNNPEAIREMAAQVWDITKKRDDSVIADLFTGMYKSTLVCPVCGKVSITFDPFNNLTLQLPIENAWSHTVYYFPLNDAPMMIPVDMDRQGSIATMKEYISKKVRVPVERLFMAEEFKSKFYKVFDDYKCASDEVGSNDNIAFYELEAKPTNWPPLRKAGKKPKMKLLYSNDSDEDDGSPSWGTPAAEHMLVPVFYRRPNPDRGRAFKKSWVIMPVPHFIMLTAEEARSEDMIRRKILEKVATFSTSQEFDEDDEASGSVADSIDPDIVLTNGSDSSDGKIAANSIDGEDGIVDVTMEGSNTTQPSTESNAEKVADAGSCHPTFNKRRPRFIQPGSHLNPMLQNMFEIGFFSGPAGSFPTGWSEVDDDKTYPSISSRIPRQEQDEEAESGNEFERNSLRTGSESSNEDEDQPSNVMPSMTRMTDESSDEDATLPQRRALALRTVRKVGGPRGNRQLPQKLSSGNDSDQDAPDDGPLIRLGEGIVVDWTTEAYNALFEADGPDDHLRGRATFNSIETFNDTELNAKRAARAKRRKNGITLDDCLDEFGKEEVLSEQDTWYCPRCKEHQRATKKFELWKTPDILIVHLKRFSSSSTRRDKLDVLVDFPIENLDLTKRVVEPQEGKEEIYDLIAVDDHWGGLGGGHYTAFAKNFIDGEWYEYNDTSVSKQKDPSRVVSQSAYLLFYRRRSDGPLGGPRFQEILTNFDNSLEPSEDELAGSGEDQSLVANSSLRGSSSALTGVGVARPQLNRGLGKVLKPHDIEGLPAYKAHEENDEDAASLLLRDAEMNDGLPLNSIEDEGIDMTVNYSNIGLSTAALQSSQAIGSNWNFQGLEGLNREQNFISGTGSEVDANENSDDEFGSDRSDVVQHNSSASSNSIRGRIHDFDTTPAEGDGEDGLFEDPSPVPDINDDDGRIDTLTLHRDLLQSRRDVARARQEFTVTAAGPGEEIEEPATEIHVEDDDGLKID</sequence>
<feature type="region of interest" description="Disordered" evidence="8">
    <location>
        <begin position="500"/>
        <end position="523"/>
    </location>
</feature>
<dbReference type="GO" id="GO:0004843">
    <property type="term" value="F:cysteine-type deubiquitinase activity"/>
    <property type="evidence" value="ECO:0007669"/>
    <property type="project" value="UniProtKB-EC"/>
</dbReference>
<dbReference type="GO" id="GO:0016579">
    <property type="term" value="P:protein deubiquitination"/>
    <property type="evidence" value="ECO:0007669"/>
    <property type="project" value="InterPro"/>
</dbReference>
<feature type="region of interest" description="Disordered" evidence="8">
    <location>
        <begin position="449"/>
        <end position="478"/>
    </location>
</feature>
<dbReference type="Proteomes" id="UP000054321">
    <property type="component" value="Unassembled WGS sequence"/>
</dbReference>
<evidence type="ECO:0000256" key="5">
    <source>
        <dbReference type="ARBA" id="ARBA00022786"/>
    </source>
</evidence>
<comment type="similarity">
    <text evidence="2">Belongs to the peptidase C19 family.</text>
</comment>
<dbReference type="SUPFAM" id="SSF54001">
    <property type="entry name" value="Cysteine proteinases"/>
    <property type="match status" value="1"/>
</dbReference>
<dbReference type="STRING" id="913774.A0A0C3HGR5"/>
<organism evidence="11 12">
    <name type="scientific">Oidiodendron maius (strain Zn)</name>
    <dbReference type="NCBI Taxonomy" id="913774"/>
    <lineage>
        <taxon>Eukaryota</taxon>
        <taxon>Fungi</taxon>
        <taxon>Dikarya</taxon>
        <taxon>Ascomycota</taxon>
        <taxon>Pezizomycotina</taxon>
        <taxon>Leotiomycetes</taxon>
        <taxon>Leotiomycetes incertae sedis</taxon>
        <taxon>Myxotrichaceae</taxon>
        <taxon>Oidiodendron</taxon>
    </lineage>
</organism>
<keyword evidence="6" id="KW-0378">Hydrolase</keyword>
<reference evidence="12" key="2">
    <citation type="submission" date="2015-01" db="EMBL/GenBank/DDBJ databases">
        <title>Evolutionary Origins and Diversification of the Mycorrhizal Mutualists.</title>
        <authorList>
            <consortium name="DOE Joint Genome Institute"/>
            <consortium name="Mycorrhizal Genomics Consortium"/>
            <person name="Kohler A."/>
            <person name="Kuo A."/>
            <person name="Nagy L.G."/>
            <person name="Floudas D."/>
            <person name="Copeland A."/>
            <person name="Barry K.W."/>
            <person name="Cichocki N."/>
            <person name="Veneault-Fourrey C."/>
            <person name="LaButti K."/>
            <person name="Lindquist E.A."/>
            <person name="Lipzen A."/>
            <person name="Lundell T."/>
            <person name="Morin E."/>
            <person name="Murat C."/>
            <person name="Riley R."/>
            <person name="Ohm R."/>
            <person name="Sun H."/>
            <person name="Tunlid A."/>
            <person name="Henrissat B."/>
            <person name="Grigoriev I.V."/>
            <person name="Hibbett D.S."/>
            <person name="Martin F."/>
        </authorList>
    </citation>
    <scope>NUCLEOTIDE SEQUENCE [LARGE SCALE GENOMIC DNA]</scope>
    <source>
        <strain evidence="12">Zn</strain>
    </source>
</reference>
<proteinExistence type="inferred from homology"/>
<evidence type="ECO:0000259" key="9">
    <source>
        <dbReference type="PROSITE" id="PS50235"/>
    </source>
</evidence>
<feature type="region of interest" description="Disordered" evidence="8">
    <location>
        <begin position="103"/>
        <end position="132"/>
    </location>
</feature>
<dbReference type="PANTHER" id="PTHR21646:SF24">
    <property type="entry name" value="UBIQUITIN CARBOXYL-TERMINAL HYDROLASE"/>
    <property type="match status" value="1"/>
</dbReference>
<keyword evidence="7" id="KW-0788">Thiol protease</keyword>
<feature type="region of interest" description="Disordered" evidence="8">
    <location>
        <begin position="1663"/>
        <end position="1689"/>
    </location>
</feature>
<dbReference type="InterPro" id="IPR006615">
    <property type="entry name" value="Pept_C19_DUSP"/>
</dbReference>
<accession>A0A0C3HGR5</accession>
<keyword evidence="4" id="KW-0645">Protease</keyword>
<feature type="compositionally biased region" description="Low complexity" evidence="8">
    <location>
        <begin position="459"/>
        <end position="475"/>
    </location>
</feature>
<dbReference type="InterPro" id="IPR050185">
    <property type="entry name" value="Ub_carboxyl-term_hydrolase"/>
</dbReference>
<dbReference type="InParanoid" id="A0A0C3HGR5"/>
<dbReference type="CDD" id="cd02674">
    <property type="entry name" value="Peptidase_C19R"/>
    <property type="match status" value="1"/>
</dbReference>
<dbReference type="PROSITE" id="PS50235">
    <property type="entry name" value="USP_3"/>
    <property type="match status" value="1"/>
</dbReference>
<feature type="region of interest" description="Disordered" evidence="8">
    <location>
        <begin position="972"/>
        <end position="991"/>
    </location>
</feature>
<dbReference type="GO" id="GO:0006508">
    <property type="term" value="P:proteolysis"/>
    <property type="evidence" value="ECO:0007669"/>
    <property type="project" value="UniProtKB-KW"/>
</dbReference>
<dbReference type="Gene3D" id="3.30.2230.10">
    <property type="entry name" value="DUSP-like"/>
    <property type="match status" value="1"/>
</dbReference>
<dbReference type="InterPro" id="IPR035927">
    <property type="entry name" value="DUSP-like_sf"/>
</dbReference>
<reference evidence="11 12" key="1">
    <citation type="submission" date="2014-04" db="EMBL/GenBank/DDBJ databases">
        <authorList>
            <consortium name="DOE Joint Genome Institute"/>
            <person name="Kuo A."/>
            <person name="Martino E."/>
            <person name="Perotto S."/>
            <person name="Kohler A."/>
            <person name="Nagy L.G."/>
            <person name="Floudas D."/>
            <person name="Copeland A."/>
            <person name="Barry K.W."/>
            <person name="Cichocki N."/>
            <person name="Veneault-Fourrey C."/>
            <person name="LaButti K."/>
            <person name="Lindquist E.A."/>
            <person name="Lipzen A."/>
            <person name="Lundell T."/>
            <person name="Morin E."/>
            <person name="Murat C."/>
            <person name="Sun H."/>
            <person name="Tunlid A."/>
            <person name="Henrissat B."/>
            <person name="Grigoriev I.V."/>
            <person name="Hibbett D.S."/>
            <person name="Martin F."/>
            <person name="Nordberg H.P."/>
            <person name="Cantor M.N."/>
            <person name="Hua S.X."/>
        </authorList>
    </citation>
    <scope>NUCLEOTIDE SEQUENCE [LARGE SCALE GENOMIC DNA]</scope>
    <source>
        <strain evidence="11 12">Zn</strain>
    </source>
</reference>
<feature type="domain" description="USP" evidence="9">
    <location>
        <begin position="599"/>
        <end position="1410"/>
    </location>
</feature>
<comment type="catalytic activity">
    <reaction evidence="1">
        <text>Thiol-dependent hydrolysis of ester, thioester, amide, peptide and isopeptide bonds formed by the C-terminal Gly of ubiquitin (a 76-residue protein attached to proteins as an intracellular targeting signal).</text>
        <dbReference type="EC" id="3.4.19.12"/>
    </reaction>
</comment>
<keyword evidence="5" id="KW-0833">Ubl conjugation pathway</keyword>
<feature type="region of interest" description="Disordered" evidence="8">
    <location>
        <begin position="17"/>
        <end position="66"/>
    </location>
</feature>
<evidence type="ECO:0000313" key="11">
    <source>
        <dbReference type="EMBL" id="KIN07396.1"/>
    </source>
</evidence>
<feature type="compositionally biased region" description="Polar residues" evidence="8">
    <location>
        <begin position="1589"/>
        <end position="1600"/>
    </location>
</feature>
<feature type="domain" description="DUSP" evidence="10">
    <location>
        <begin position="241"/>
        <end position="360"/>
    </location>
</feature>
<feature type="compositionally biased region" description="Polar residues" evidence="8">
    <location>
        <begin position="1136"/>
        <end position="1145"/>
    </location>
</feature>
<feature type="compositionally biased region" description="Polar residues" evidence="8">
    <location>
        <begin position="561"/>
        <end position="577"/>
    </location>
</feature>
<keyword evidence="12" id="KW-1185">Reference proteome</keyword>
<name>A0A0C3HGR5_OIDMZ</name>
<feature type="compositionally biased region" description="Acidic residues" evidence="8">
    <location>
        <begin position="1572"/>
        <end position="1581"/>
    </location>
</feature>
<dbReference type="HOGENOM" id="CLU_001060_9_1_1"/>
<evidence type="ECO:0000256" key="1">
    <source>
        <dbReference type="ARBA" id="ARBA00000707"/>
    </source>
</evidence>
<evidence type="ECO:0000256" key="7">
    <source>
        <dbReference type="ARBA" id="ARBA00022807"/>
    </source>
</evidence>
<evidence type="ECO:0000256" key="4">
    <source>
        <dbReference type="ARBA" id="ARBA00022670"/>
    </source>
</evidence>
<dbReference type="OrthoDB" id="952271at2759"/>
<evidence type="ECO:0000256" key="6">
    <source>
        <dbReference type="ARBA" id="ARBA00022801"/>
    </source>
</evidence>
<feature type="region of interest" description="Disordered" evidence="8">
    <location>
        <begin position="1567"/>
        <end position="1635"/>
    </location>
</feature>
<dbReference type="PROSITE" id="PS51283">
    <property type="entry name" value="DUSP"/>
    <property type="match status" value="1"/>
</dbReference>
<dbReference type="InterPro" id="IPR001394">
    <property type="entry name" value="Peptidase_C19_UCH"/>
</dbReference>
<dbReference type="Gene3D" id="3.90.70.10">
    <property type="entry name" value="Cysteine proteinases"/>
    <property type="match status" value="2"/>
</dbReference>
<dbReference type="InterPro" id="IPR018200">
    <property type="entry name" value="USP_CS"/>
</dbReference>
<feature type="region of interest" description="Disordered" evidence="8">
    <location>
        <begin position="1024"/>
        <end position="1049"/>
    </location>
</feature>
<dbReference type="EC" id="3.4.19.12" evidence="3"/>
<evidence type="ECO:0000256" key="2">
    <source>
        <dbReference type="ARBA" id="ARBA00009085"/>
    </source>
</evidence>
<evidence type="ECO:0000256" key="8">
    <source>
        <dbReference type="SAM" id="MobiDB-lite"/>
    </source>
</evidence>
<feature type="region of interest" description="Disordered" evidence="8">
    <location>
        <begin position="144"/>
        <end position="168"/>
    </location>
</feature>
<dbReference type="EMBL" id="KN832870">
    <property type="protein sequence ID" value="KIN07396.1"/>
    <property type="molecule type" value="Genomic_DNA"/>
</dbReference>
<dbReference type="FunCoup" id="A0A0C3HGR5">
    <property type="interactions" value="60"/>
</dbReference>